<dbReference type="OrthoDB" id="9801083at2"/>
<dbReference type="HOGENOM" id="CLU_142102_1_0_0"/>
<dbReference type="Proteomes" id="UP000002043">
    <property type="component" value="Chromosome"/>
</dbReference>
<keyword evidence="2" id="KW-0535">Nitrogen fixation</keyword>
<evidence type="ECO:0000313" key="4">
    <source>
        <dbReference type="Proteomes" id="UP000002043"/>
    </source>
</evidence>
<organism evidence="3 4">
    <name type="scientific">Thermocrinis albus (strain DSM 14484 / JCM 11386 / HI 11/12)</name>
    <dbReference type="NCBI Taxonomy" id="638303"/>
    <lineage>
        <taxon>Bacteria</taxon>
        <taxon>Pseudomonadati</taxon>
        <taxon>Aquificota</taxon>
        <taxon>Aquificia</taxon>
        <taxon>Aquificales</taxon>
        <taxon>Aquificaceae</taxon>
        <taxon>Thermocrinis</taxon>
    </lineage>
</organism>
<proteinExistence type="inferred from homology"/>
<dbReference type="eggNOG" id="COG0760">
    <property type="taxonomic scope" value="Bacteria"/>
</dbReference>
<name>D3SPG4_THEAH</name>
<sequence length="93" mass="10366">MKTREISVGDIVRLRKKIKNDGTFPGVPWGEVIVDKGEVGVVMDIGYFLMTNKVYTVYFPRLDILVGCLGSELEVVDESQETGTIQRESDRAG</sequence>
<evidence type="ECO:0000256" key="1">
    <source>
        <dbReference type="ARBA" id="ARBA00008027"/>
    </source>
</evidence>
<evidence type="ECO:0000313" key="3">
    <source>
        <dbReference type="EMBL" id="ADC89051.1"/>
    </source>
</evidence>
<gene>
    <name evidence="3" type="ordered locus">Thal_0416</name>
</gene>
<dbReference type="InterPro" id="IPR007415">
    <property type="entry name" value="Nitrogenase_MoFe_mat_NifZ"/>
</dbReference>
<protein>
    <submittedName>
        <fullName evidence="3">NifZ family protein</fullName>
    </submittedName>
</protein>
<keyword evidence="4" id="KW-1185">Reference proteome</keyword>
<comment type="similarity">
    <text evidence="1">Belongs to the NifZ family.</text>
</comment>
<dbReference type="GO" id="GO:0009399">
    <property type="term" value="P:nitrogen fixation"/>
    <property type="evidence" value="ECO:0007669"/>
    <property type="project" value="InterPro"/>
</dbReference>
<dbReference type="Pfam" id="PF04319">
    <property type="entry name" value="NifZ"/>
    <property type="match status" value="1"/>
</dbReference>
<evidence type="ECO:0000256" key="2">
    <source>
        <dbReference type="ARBA" id="ARBA00023231"/>
    </source>
</evidence>
<accession>D3SPG4</accession>
<dbReference type="EMBL" id="CP001931">
    <property type="protein sequence ID" value="ADC89051.1"/>
    <property type="molecule type" value="Genomic_DNA"/>
</dbReference>
<dbReference type="RefSeq" id="WP_012991458.1">
    <property type="nucleotide sequence ID" value="NC_013894.1"/>
</dbReference>
<dbReference type="STRING" id="638303.Thal_0416"/>
<dbReference type="AlphaFoldDB" id="D3SPG4"/>
<reference evidence="4" key="1">
    <citation type="journal article" date="2010" name="Stand. Genomic Sci.">
        <title>Complete genome sequence of Thermocrinis albus type strain (HI 11/12T).</title>
        <authorList>
            <person name="Wirth R."/>
            <person name="Sikorski J."/>
            <person name="Brambilla E."/>
            <person name="Misra M."/>
            <person name="Lapidus A."/>
            <person name="Copeland A."/>
            <person name="Nolan M."/>
            <person name="Lucas S."/>
            <person name="Chen F."/>
            <person name="Tice H."/>
            <person name="Cheng J.F."/>
            <person name="Han C."/>
            <person name="Detter J.C."/>
            <person name="Tapia R."/>
            <person name="Bruce D."/>
            <person name="Goodwin L."/>
            <person name="Pitluck S."/>
            <person name="Pati A."/>
            <person name="Anderson I."/>
            <person name="Ivanova N."/>
            <person name="Mavromatis K."/>
            <person name="Mikhailova N."/>
            <person name="Chen A."/>
            <person name="Palaniappan K."/>
            <person name="Bilek Y."/>
            <person name="Hader T."/>
            <person name="Land M."/>
            <person name="Hauser L."/>
            <person name="Chang Y.J."/>
            <person name="Jeffries C.D."/>
            <person name="Tindall B.J."/>
            <person name="Rohde M."/>
            <person name="Goker M."/>
            <person name="Bristow J."/>
            <person name="Eisen J.A."/>
            <person name="Markowitz V."/>
            <person name="Hugenholtz P."/>
            <person name="Kyrpides N.C."/>
            <person name="Klenk H.P."/>
        </authorList>
    </citation>
    <scope>NUCLEOTIDE SEQUENCE [LARGE SCALE GENOMIC DNA]</scope>
    <source>
        <strain evidence="4">DSM 14484 / JCM 11386 / HI 11/12</strain>
    </source>
</reference>
<dbReference type="KEGG" id="tal:Thal_0416"/>